<organism evidence="6 7">
    <name type="scientific">Salicibibacter cibi</name>
    <dbReference type="NCBI Taxonomy" id="2743001"/>
    <lineage>
        <taxon>Bacteria</taxon>
        <taxon>Bacillati</taxon>
        <taxon>Bacillota</taxon>
        <taxon>Bacilli</taxon>
        <taxon>Bacillales</taxon>
        <taxon>Bacillaceae</taxon>
        <taxon>Salicibibacter</taxon>
    </lineage>
</organism>
<dbReference type="CDD" id="cd01107">
    <property type="entry name" value="HTH_BmrR"/>
    <property type="match status" value="1"/>
</dbReference>
<keyword evidence="1" id="KW-0678">Repressor</keyword>
<dbReference type="RefSeq" id="WP_200090255.1">
    <property type="nucleotide sequence ID" value="NZ_CP054706.1"/>
</dbReference>
<dbReference type="Pfam" id="PF13411">
    <property type="entry name" value="MerR_1"/>
    <property type="match status" value="1"/>
</dbReference>
<dbReference type="InterPro" id="IPR011256">
    <property type="entry name" value="Reg_factor_effector_dom_sf"/>
</dbReference>
<keyword evidence="4" id="KW-0804">Transcription</keyword>
<proteinExistence type="predicted"/>
<gene>
    <name evidence="6" type="ORF">HUG20_09390</name>
</gene>
<dbReference type="EMBL" id="CP054706">
    <property type="protein sequence ID" value="QQK80081.1"/>
    <property type="molecule type" value="Genomic_DNA"/>
</dbReference>
<keyword evidence="2" id="KW-0805">Transcription regulation</keyword>
<protein>
    <submittedName>
        <fullName evidence="6">MerR family transcriptional regulator</fullName>
    </submittedName>
</protein>
<dbReference type="SMART" id="SM00422">
    <property type="entry name" value="HTH_MERR"/>
    <property type="match status" value="1"/>
</dbReference>
<dbReference type="SUPFAM" id="SSF55136">
    <property type="entry name" value="Probable bacterial effector-binding domain"/>
    <property type="match status" value="1"/>
</dbReference>
<evidence type="ECO:0000256" key="3">
    <source>
        <dbReference type="ARBA" id="ARBA00023125"/>
    </source>
</evidence>
<sequence>MTMQKLFTIGQFAKLNDIPVKTLRYYDDIGLFKPIQVDEKNKYRYYSLEQIKHLDIILYLKWQRLPLDEIKEQLKKKRIDDWISLLTEHMKETEIRLQELHLIYQRFEKRIDEFTKSRNQTDMHTPIIQLFPEREIIQEKADMKSLYEIELSLRQLKKSSQNTSPLMVGKVGLMVAISQARDGFEGYQSTVVLIEEDQIQHPELLKLDKLEAGNYLIYRYRGLLSEAVDHFSVMIAYMNQHQLVEDSNYIVRDIIDDFITDDPDEYVTEIQVKIKNK</sequence>
<reference evidence="6 7" key="1">
    <citation type="submission" date="2020-06" db="EMBL/GenBank/DDBJ databases">
        <title>Genomic analysis of Salicibibacter sp. NKC21-4.</title>
        <authorList>
            <person name="Oh Y.J."/>
        </authorList>
    </citation>
    <scope>NUCLEOTIDE SEQUENCE [LARGE SCALE GENOMIC DNA]</scope>
    <source>
        <strain evidence="6 7">NKC21-4</strain>
    </source>
</reference>
<dbReference type="AlphaFoldDB" id="A0A7T6ZBP7"/>
<feature type="domain" description="HTH merR-type" evidence="5">
    <location>
        <begin position="6"/>
        <end position="76"/>
    </location>
</feature>
<dbReference type="KEGG" id="scib:HUG20_09390"/>
<dbReference type="PANTHER" id="PTHR30204">
    <property type="entry name" value="REDOX-CYCLING DRUG-SENSING TRANSCRIPTIONAL ACTIVATOR SOXR"/>
    <property type="match status" value="1"/>
</dbReference>
<evidence type="ECO:0000313" key="6">
    <source>
        <dbReference type="EMBL" id="QQK80081.1"/>
    </source>
</evidence>
<dbReference type="PANTHER" id="PTHR30204:SF69">
    <property type="entry name" value="MERR-FAMILY TRANSCRIPTIONAL REGULATOR"/>
    <property type="match status" value="1"/>
</dbReference>
<dbReference type="Gene3D" id="3.20.80.10">
    <property type="entry name" value="Regulatory factor, effector binding domain"/>
    <property type="match status" value="1"/>
</dbReference>
<evidence type="ECO:0000256" key="2">
    <source>
        <dbReference type="ARBA" id="ARBA00023015"/>
    </source>
</evidence>
<dbReference type="SUPFAM" id="SSF46955">
    <property type="entry name" value="Putative DNA-binding domain"/>
    <property type="match status" value="1"/>
</dbReference>
<dbReference type="Gene3D" id="1.10.1660.10">
    <property type="match status" value="1"/>
</dbReference>
<keyword evidence="7" id="KW-1185">Reference proteome</keyword>
<evidence type="ECO:0000256" key="1">
    <source>
        <dbReference type="ARBA" id="ARBA00022491"/>
    </source>
</evidence>
<dbReference type="GO" id="GO:0003677">
    <property type="term" value="F:DNA binding"/>
    <property type="evidence" value="ECO:0007669"/>
    <property type="project" value="UniProtKB-KW"/>
</dbReference>
<dbReference type="Proteomes" id="UP000595349">
    <property type="component" value="Chromosome"/>
</dbReference>
<keyword evidence="3" id="KW-0238">DNA-binding</keyword>
<dbReference type="GO" id="GO:0003700">
    <property type="term" value="F:DNA-binding transcription factor activity"/>
    <property type="evidence" value="ECO:0007669"/>
    <property type="project" value="InterPro"/>
</dbReference>
<evidence type="ECO:0000256" key="4">
    <source>
        <dbReference type="ARBA" id="ARBA00023163"/>
    </source>
</evidence>
<evidence type="ECO:0000259" key="5">
    <source>
        <dbReference type="PROSITE" id="PS50937"/>
    </source>
</evidence>
<dbReference type="InterPro" id="IPR047057">
    <property type="entry name" value="MerR_fam"/>
</dbReference>
<dbReference type="InterPro" id="IPR009061">
    <property type="entry name" value="DNA-bd_dom_put_sf"/>
</dbReference>
<dbReference type="InterPro" id="IPR000551">
    <property type="entry name" value="MerR-type_HTH_dom"/>
</dbReference>
<name>A0A7T6ZBP7_9BACI</name>
<accession>A0A7T6ZBP7</accession>
<evidence type="ECO:0000313" key="7">
    <source>
        <dbReference type="Proteomes" id="UP000595349"/>
    </source>
</evidence>
<dbReference type="PROSITE" id="PS50937">
    <property type="entry name" value="HTH_MERR_2"/>
    <property type="match status" value="1"/>
</dbReference>